<proteinExistence type="predicted"/>
<evidence type="ECO:0000256" key="2">
    <source>
        <dbReference type="ARBA" id="ARBA00022448"/>
    </source>
</evidence>
<dbReference type="SUPFAM" id="SSF103473">
    <property type="entry name" value="MFS general substrate transporter"/>
    <property type="match status" value="1"/>
</dbReference>
<gene>
    <name evidence="8" type="ORF">DB88DRAFT_546496</name>
</gene>
<feature type="transmembrane region" description="Helical" evidence="6">
    <location>
        <begin position="399"/>
        <end position="421"/>
    </location>
</feature>
<feature type="transmembrane region" description="Helical" evidence="6">
    <location>
        <begin position="307"/>
        <end position="325"/>
    </location>
</feature>
<keyword evidence="9" id="KW-1185">Reference proteome</keyword>
<feature type="transmembrane region" description="Helical" evidence="6">
    <location>
        <begin position="173"/>
        <end position="194"/>
    </location>
</feature>
<dbReference type="InterPro" id="IPR020846">
    <property type="entry name" value="MFS_dom"/>
</dbReference>
<evidence type="ECO:0000313" key="9">
    <source>
        <dbReference type="Proteomes" id="UP001182556"/>
    </source>
</evidence>
<feature type="transmembrane region" description="Helical" evidence="6">
    <location>
        <begin position="236"/>
        <end position="258"/>
    </location>
</feature>
<dbReference type="Proteomes" id="UP001182556">
    <property type="component" value="Unassembled WGS sequence"/>
</dbReference>
<feature type="domain" description="Major facilitator superfamily (MFS) profile" evidence="7">
    <location>
        <begin position="76"/>
        <end position="491"/>
    </location>
</feature>
<dbReference type="PANTHER" id="PTHR43791">
    <property type="entry name" value="PERMEASE-RELATED"/>
    <property type="match status" value="1"/>
</dbReference>
<keyword evidence="4 6" id="KW-1133">Transmembrane helix</keyword>
<feature type="transmembrane region" description="Helical" evidence="6">
    <location>
        <begin position="142"/>
        <end position="161"/>
    </location>
</feature>
<protein>
    <submittedName>
        <fullName evidence="8">Major facilitator superfamily domain-containing protein</fullName>
    </submittedName>
</protein>
<dbReference type="InterPro" id="IPR036259">
    <property type="entry name" value="MFS_trans_sf"/>
</dbReference>
<keyword evidence="2" id="KW-0813">Transport</keyword>
<evidence type="ECO:0000256" key="5">
    <source>
        <dbReference type="ARBA" id="ARBA00023136"/>
    </source>
</evidence>
<organism evidence="8 9">
    <name type="scientific">Papiliotrema laurentii</name>
    <name type="common">Cryptococcus laurentii</name>
    <dbReference type="NCBI Taxonomy" id="5418"/>
    <lineage>
        <taxon>Eukaryota</taxon>
        <taxon>Fungi</taxon>
        <taxon>Dikarya</taxon>
        <taxon>Basidiomycota</taxon>
        <taxon>Agaricomycotina</taxon>
        <taxon>Tremellomycetes</taxon>
        <taxon>Tremellales</taxon>
        <taxon>Rhynchogastremaceae</taxon>
        <taxon>Papiliotrema</taxon>
    </lineage>
</organism>
<feature type="transmembrane region" description="Helical" evidence="6">
    <location>
        <begin position="345"/>
        <end position="363"/>
    </location>
</feature>
<evidence type="ECO:0000256" key="3">
    <source>
        <dbReference type="ARBA" id="ARBA00022692"/>
    </source>
</evidence>
<dbReference type="PROSITE" id="PS50850">
    <property type="entry name" value="MFS"/>
    <property type="match status" value="1"/>
</dbReference>
<keyword evidence="5 6" id="KW-0472">Membrane</keyword>
<evidence type="ECO:0000256" key="1">
    <source>
        <dbReference type="ARBA" id="ARBA00004141"/>
    </source>
</evidence>
<dbReference type="FunFam" id="1.20.1250.20:FF:000057">
    <property type="entry name" value="MFS general substrate transporter"/>
    <property type="match status" value="1"/>
</dbReference>
<keyword evidence="3 6" id="KW-0812">Transmembrane</keyword>
<feature type="transmembrane region" description="Helical" evidence="6">
    <location>
        <begin position="433"/>
        <end position="454"/>
    </location>
</feature>
<dbReference type="AlphaFoldDB" id="A0AAD9L6E8"/>
<feature type="transmembrane region" description="Helical" evidence="6">
    <location>
        <begin position="375"/>
        <end position="393"/>
    </location>
</feature>
<reference evidence="8" key="1">
    <citation type="submission" date="2023-02" db="EMBL/GenBank/DDBJ databases">
        <title>Identification and recombinant expression of a fungal hydrolase from Papiliotrema laurentii that hydrolyzes apple cutin and clears colloidal polyester polyurethane.</title>
        <authorList>
            <consortium name="DOE Joint Genome Institute"/>
            <person name="Roman V.A."/>
            <person name="Bojanowski C."/>
            <person name="Crable B.R."/>
            <person name="Wagner D.N."/>
            <person name="Hung C.S."/>
            <person name="Nadeau L.J."/>
            <person name="Schratz L."/>
            <person name="Haridas S."/>
            <person name="Pangilinan J."/>
            <person name="Lipzen A."/>
            <person name="Na H."/>
            <person name="Yan M."/>
            <person name="Ng V."/>
            <person name="Grigoriev I.V."/>
            <person name="Spatafora J.W."/>
            <person name="Barlow D."/>
            <person name="Biffinger J."/>
            <person name="Kelley-Loughnane N."/>
            <person name="Varaljay V.A."/>
            <person name="Crookes-Goodson W.J."/>
        </authorList>
    </citation>
    <scope>NUCLEOTIDE SEQUENCE</scope>
    <source>
        <strain evidence="8">5307AH</strain>
    </source>
</reference>
<evidence type="ECO:0000256" key="4">
    <source>
        <dbReference type="ARBA" id="ARBA00022989"/>
    </source>
</evidence>
<dbReference type="Pfam" id="PF07690">
    <property type="entry name" value="MFS_1"/>
    <property type="match status" value="1"/>
</dbReference>
<name>A0AAD9L6E8_PAPLA</name>
<sequence>MTAVPEKTNHQAEIALVDDSKAEIALVEDAKVPYVEEEDLNSPEAILQRYPLLREMSESELDTLNRRVRRRIDIRMLPTLTICLMINYLDRSNVTNARVAGMQQDMHMTDVQWSAGISLFYAGYMLTQLPGSLLLSKYKPRIIIPLMMLGWSIPTILFPFVRSPAGFACARLAVGLAEGPFLPAVALMTSSWYVREELPFRMALWHGAQTISNVLGGPFAAAVLENMDGIRGMHAWEWFMIIEGALSILVALIASYLLPNWANNTPWLTPEETEMAQYRLVLSAGGHDESTSELGVIQGAKMACKDWFTWLFMALHFWLISAQSFKDFLPSILRTLSSSTLMTYLLQSPAYLLGYLAILGFGWSSGRFKDSVWHVIGPILLSAVGTVMLITTLNVGVRYTGVCFLIMGVFSGLNIQVSWSAQLVPSPRHKKAALLAIANTFGTASHWFTPYFFLTNQKPLYRMGGGLILFSIGMTIITVLITRWYVIRLNKRLDKEEEETNAERVAAGREPLPKGWRYPL</sequence>
<dbReference type="PANTHER" id="PTHR43791:SF13">
    <property type="entry name" value="MAJOR FACILITATOR SUPERFAMILY (MFS) PROFILE DOMAIN-CONTAINING PROTEIN"/>
    <property type="match status" value="1"/>
</dbReference>
<feature type="transmembrane region" description="Helical" evidence="6">
    <location>
        <begin position="466"/>
        <end position="486"/>
    </location>
</feature>
<dbReference type="GO" id="GO:0016020">
    <property type="term" value="C:membrane"/>
    <property type="evidence" value="ECO:0007669"/>
    <property type="project" value="UniProtKB-SubCell"/>
</dbReference>
<evidence type="ECO:0000313" key="8">
    <source>
        <dbReference type="EMBL" id="KAK1924532.1"/>
    </source>
</evidence>
<comment type="subcellular location">
    <subcellularLocation>
        <location evidence="1">Membrane</location>
        <topology evidence="1">Multi-pass membrane protein</topology>
    </subcellularLocation>
</comment>
<evidence type="ECO:0000259" key="7">
    <source>
        <dbReference type="PROSITE" id="PS50850"/>
    </source>
</evidence>
<dbReference type="EMBL" id="JAODAN010000005">
    <property type="protein sequence ID" value="KAK1924532.1"/>
    <property type="molecule type" value="Genomic_DNA"/>
</dbReference>
<dbReference type="InterPro" id="IPR011701">
    <property type="entry name" value="MFS"/>
</dbReference>
<evidence type="ECO:0000256" key="6">
    <source>
        <dbReference type="SAM" id="Phobius"/>
    </source>
</evidence>
<feature type="transmembrane region" description="Helical" evidence="6">
    <location>
        <begin position="113"/>
        <end position="135"/>
    </location>
</feature>
<comment type="caution">
    <text evidence="8">The sequence shown here is derived from an EMBL/GenBank/DDBJ whole genome shotgun (WGS) entry which is preliminary data.</text>
</comment>
<dbReference type="GO" id="GO:0022857">
    <property type="term" value="F:transmembrane transporter activity"/>
    <property type="evidence" value="ECO:0007669"/>
    <property type="project" value="InterPro"/>
</dbReference>
<dbReference type="Gene3D" id="1.20.1250.20">
    <property type="entry name" value="MFS general substrate transporter like domains"/>
    <property type="match status" value="1"/>
</dbReference>
<accession>A0AAD9L6E8</accession>